<sequence>MSTGKFKNSTIRKWKCLVCGAIFEGNEPPKTCPVCGADSSQFVEISEKSPADFITGKNENFVIIGNGAAGYHAADSIRKRNKNCSITIISSENFLTYYRPVLSGYLSKSVSDQNFYVCNKNWYKDNNIKIDLDCTIKNIDTTLKKVTAEDGREFSYDKLILANGSHNFIIPIKGTDKEGVFTLKFKSDAENIKNYMSKSKNAVIIGGGLLGLEAAWSIKKAGLSATVVEFSDRLLPRQLDSESALMFKKAVDKSEVDVILGDSAEEILGEKKVTGMRLKSGRTIKTDMVLFSVGIRPNKELTKGTDIKTDRGIIVNDKMETSVKDVYACGDVCQYNGRVYGNWPAAEKMGNIAGANASGDDIHFSDFISSSIFTSMNINLFSCGNISSESQTLSLKDIPNGKYQKLFFENNILSGGILMGDIKKSGKIILAIQNKKSMQNIIKLNPFL</sequence>
<gene>
    <name evidence="6" type="ORF">AB8S09_12585</name>
</gene>
<dbReference type="Gene3D" id="2.20.28.10">
    <property type="match status" value="1"/>
</dbReference>
<name>A0ABV4DZY0_9CLOT</name>
<dbReference type="SUPFAM" id="SSF57802">
    <property type="entry name" value="Rubredoxin-like"/>
    <property type="match status" value="1"/>
</dbReference>
<proteinExistence type="predicted"/>
<evidence type="ECO:0000256" key="2">
    <source>
        <dbReference type="ARBA" id="ARBA00001974"/>
    </source>
</evidence>
<evidence type="ECO:0000256" key="1">
    <source>
        <dbReference type="ARBA" id="ARBA00001965"/>
    </source>
</evidence>
<feature type="domain" description="Rubredoxin-like" evidence="5">
    <location>
        <begin position="11"/>
        <end position="45"/>
    </location>
</feature>
<dbReference type="PRINTS" id="PR00411">
    <property type="entry name" value="PNDRDTASEI"/>
</dbReference>
<dbReference type="InterPro" id="IPR036188">
    <property type="entry name" value="FAD/NAD-bd_sf"/>
</dbReference>
<dbReference type="InterPro" id="IPR016156">
    <property type="entry name" value="FAD/NAD-linked_Rdtase_dimer_sf"/>
</dbReference>
<organism evidence="6 7">
    <name type="scientific">Clostridium lapidicellarium</name>
    <dbReference type="NCBI Taxonomy" id="3240931"/>
    <lineage>
        <taxon>Bacteria</taxon>
        <taxon>Bacillati</taxon>
        <taxon>Bacillota</taxon>
        <taxon>Clostridia</taxon>
        <taxon>Eubacteriales</taxon>
        <taxon>Clostridiaceae</taxon>
        <taxon>Clostridium</taxon>
    </lineage>
</organism>
<comment type="cofactor">
    <cofactor evidence="2">
        <name>FAD</name>
        <dbReference type="ChEBI" id="CHEBI:57692"/>
    </cofactor>
</comment>
<dbReference type="InterPro" id="IPR048574">
    <property type="entry name" value="RUBY_RBDX"/>
</dbReference>
<keyword evidence="7" id="KW-1185">Reference proteome</keyword>
<dbReference type="PROSITE" id="PS50903">
    <property type="entry name" value="RUBREDOXIN_LIKE"/>
    <property type="match status" value="1"/>
</dbReference>
<dbReference type="CDD" id="cd00729">
    <property type="entry name" value="rubredoxin_SM"/>
    <property type="match status" value="1"/>
</dbReference>
<protein>
    <submittedName>
        <fullName evidence="6">FAD-dependent oxidoreductase</fullName>
    </submittedName>
</protein>
<accession>A0ABV4DZY0</accession>
<dbReference type="PRINTS" id="PR00368">
    <property type="entry name" value="FADPNR"/>
</dbReference>
<comment type="caution">
    <text evidence="6">The sequence shown here is derived from an EMBL/GenBank/DDBJ whole genome shotgun (WGS) entry which is preliminary data.</text>
</comment>
<dbReference type="Pfam" id="PF18267">
    <property type="entry name" value="Rubredoxin_C"/>
    <property type="match status" value="1"/>
</dbReference>
<dbReference type="RefSeq" id="WP_294183324.1">
    <property type="nucleotide sequence ID" value="NZ_JBGFFE010000022.1"/>
</dbReference>
<keyword evidence="3" id="KW-0285">Flavoprotein</keyword>
<dbReference type="SUPFAM" id="SSF51905">
    <property type="entry name" value="FAD/NAD(P)-binding domain"/>
    <property type="match status" value="2"/>
</dbReference>
<dbReference type="InterPro" id="IPR050260">
    <property type="entry name" value="FAD-bd_OxRdtase"/>
</dbReference>
<dbReference type="Proteomes" id="UP001565220">
    <property type="component" value="Unassembled WGS sequence"/>
</dbReference>
<dbReference type="InterPro" id="IPR023753">
    <property type="entry name" value="FAD/NAD-binding_dom"/>
</dbReference>
<dbReference type="Pfam" id="PF07992">
    <property type="entry name" value="Pyr_redox_2"/>
    <property type="match status" value="1"/>
</dbReference>
<comment type="cofactor">
    <cofactor evidence="1">
        <name>Fe(3+)</name>
        <dbReference type="ChEBI" id="CHEBI:29034"/>
    </cofactor>
</comment>
<dbReference type="PANTHER" id="PTHR43429:SF3">
    <property type="entry name" value="NITRITE REDUCTASE [NAD(P)H]"/>
    <property type="match status" value="1"/>
</dbReference>
<dbReference type="PANTHER" id="PTHR43429">
    <property type="entry name" value="PYRIDINE NUCLEOTIDE-DISULFIDE OXIDOREDUCTASE DOMAIN-CONTAINING"/>
    <property type="match status" value="1"/>
</dbReference>
<keyword evidence="4" id="KW-0274">FAD</keyword>
<dbReference type="Gene3D" id="3.50.50.60">
    <property type="entry name" value="FAD/NAD(P)-binding domain"/>
    <property type="match status" value="2"/>
</dbReference>
<evidence type="ECO:0000313" key="6">
    <source>
        <dbReference type="EMBL" id="MEY8764468.1"/>
    </source>
</evidence>
<dbReference type="EMBL" id="JBGFFE010000022">
    <property type="protein sequence ID" value="MEY8764468.1"/>
    <property type="molecule type" value="Genomic_DNA"/>
</dbReference>
<evidence type="ECO:0000256" key="4">
    <source>
        <dbReference type="ARBA" id="ARBA00022827"/>
    </source>
</evidence>
<evidence type="ECO:0000256" key="3">
    <source>
        <dbReference type="ARBA" id="ARBA00022630"/>
    </source>
</evidence>
<evidence type="ECO:0000313" key="7">
    <source>
        <dbReference type="Proteomes" id="UP001565220"/>
    </source>
</evidence>
<dbReference type="InterPro" id="IPR024934">
    <property type="entry name" value="Rubredoxin-like_dom"/>
</dbReference>
<dbReference type="Gene3D" id="3.30.390.30">
    <property type="match status" value="1"/>
</dbReference>
<dbReference type="InterPro" id="IPR041575">
    <property type="entry name" value="Rubredoxin_C"/>
</dbReference>
<evidence type="ECO:0000259" key="5">
    <source>
        <dbReference type="PROSITE" id="PS50903"/>
    </source>
</evidence>
<reference evidence="6 7" key="1">
    <citation type="submission" date="2024-08" db="EMBL/GenBank/DDBJ databases">
        <title>Clostridium lapicellarii sp. nov., and Clostridium renhuaiense sp. nov., two species isolated from the mud in a fermentation cellar used for producing sauce-flavour Chinese liquors.</title>
        <authorList>
            <person name="Yang F."/>
            <person name="Wang H."/>
            <person name="Chen L.Q."/>
            <person name="Zhou N."/>
            <person name="Lu J.J."/>
            <person name="Pu X.X."/>
            <person name="Wan B."/>
            <person name="Wang L."/>
            <person name="Liu S.J."/>
        </authorList>
    </citation>
    <scope>NUCLEOTIDE SEQUENCE [LARGE SCALE GENOMIC DNA]</scope>
    <source>
        <strain evidence="6 7">MT-113</strain>
    </source>
</reference>
<dbReference type="Pfam" id="PF21349">
    <property type="entry name" value="RUBY_RBDX"/>
    <property type="match status" value="1"/>
</dbReference>